<organism evidence="7 8">
    <name type="scientific">Rhamnusium bicolor</name>
    <dbReference type="NCBI Taxonomy" id="1586634"/>
    <lineage>
        <taxon>Eukaryota</taxon>
        <taxon>Metazoa</taxon>
        <taxon>Ecdysozoa</taxon>
        <taxon>Arthropoda</taxon>
        <taxon>Hexapoda</taxon>
        <taxon>Insecta</taxon>
        <taxon>Pterygota</taxon>
        <taxon>Neoptera</taxon>
        <taxon>Endopterygota</taxon>
        <taxon>Coleoptera</taxon>
        <taxon>Polyphaga</taxon>
        <taxon>Cucujiformia</taxon>
        <taxon>Chrysomeloidea</taxon>
        <taxon>Cerambycidae</taxon>
        <taxon>Lepturinae</taxon>
        <taxon>Rhagiini</taxon>
        <taxon>Rhamnusium</taxon>
    </lineage>
</organism>
<reference evidence="7" key="1">
    <citation type="journal article" date="2023" name="Insect Mol. Biol.">
        <title>Genome sequencing provides insights into the evolution of gene families encoding plant cell wall-degrading enzymes in longhorned beetles.</title>
        <authorList>
            <person name="Shin N.R."/>
            <person name="Okamura Y."/>
            <person name="Kirsch R."/>
            <person name="Pauchet Y."/>
        </authorList>
    </citation>
    <scope>NUCLEOTIDE SEQUENCE</scope>
    <source>
        <strain evidence="7">RBIC_L_NR</strain>
    </source>
</reference>
<accession>A0AAV8WWV5</accession>
<keyword evidence="3" id="KW-0862">Zinc</keyword>
<dbReference type="SMART" id="SM00980">
    <property type="entry name" value="THAP"/>
    <property type="match status" value="1"/>
</dbReference>
<feature type="domain" description="THAP-type" evidence="6">
    <location>
        <begin position="1"/>
        <end position="86"/>
    </location>
</feature>
<dbReference type="Proteomes" id="UP001162156">
    <property type="component" value="Unassembled WGS sequence"/>
</dbReference>
<keyword evidence="4 5" id="KW-0238">DNA-binding</keyword>
<dbReference type="InterPro" id="IPR026516">
    <property type="entry name" value="THAP1/10"/>
</dbReference>
<dbReference type="InterPro" id="IPR006612">
    <property type="entry name" value="THAP_Znf"/>
</dbReference>
<evidence type="ECO:0000313" key="8">
    <source>
        <dbReference type="Proteomes" id="UP001162156"/>
    </source>
</evidence>
<dbReference type="SUPFAM" id="SSF57716">
    <property type="entry name" value="Glucocorticoid receptor-like (DNA-binding domain)"/>
    <property type="match status" value="1"/>
</dbReference>
<comment type="caution">
    <text evidence="7">The sequence shown here is derived from an EMBL/GenBank/DDBJ whole genome shotgun (WGS) entry which is preliminary data.</text>
</comment>
<dbReference type="EMBL" id="JANEYF010004530">
    <property type="protein sequence ID" value="KAJ8930903.1"/>
    <property type="molecule type" value="Genomic_DNA"/>
</dbReference>
<dbReference type="GO" id="GO:0043565">
    <property type="term" value="F:sequence-specific DNA binding"/>
    <property type="evidence" value="ECO:0007669"/>
    <property type="project" value="InterPro"/>
</dbReference>
<dbReference type="GO" id="GO:0008270">
    <property type="term" value="F:zinc ion binding"/>
    <property type="evidence" value="ECO:0007669"/>
    <property type="project" value="UniProtKB-KW"/>
</dbReference>
<evidence type="ECO:0000256" key="1">
    <source>
        <dbReference type="ARBA" id="ARBA00022723"/>
    </source>
</evidence>
<dbReference type="SMART" id="SM00692">
    <property type="entry name" value="DM3"/>
    <property type="match status" value="1"/>
</dbReference>
<evidence type="ECO:0000259" key="6">
    <source>
        <dbReference type="PROSITE" id="PS50950"/>
    </source>
</evidence>
<evidence type="ECO:0000256" key="2">
    <source>
        <dbReference type="ARBA" id="ARBA00022771"/>
    </source>
</evidence>
<dbReference type="Pfam" id="PF05485">
    <property type="entry name" value="THAP"/>
    <property type="match status" value="1"/>
</dbReference>
<keyword evidence="8" id="KW-1185">Reference proteome</keyword>
<evidence type="ECO:0000313" key="7">
    <source>
        <dbReference type="EMBL" id="KAJ8930903.1"/>
    </source>
</evidence>
<gene>
    <name evidence="7" type="ORF">NQ314_016324</name>
</gene>
<protein>
    <recommendedName>
        <fullName evidence="6">THAP-type domain-containing protein</fullName>
    </recommendedName>
</protein>
<dbReference type="PANTHER" id="PTHR46600">
    <property type="entry name" value="THAP DOMAIN-CONTAINING"/>
    <property type="match status" value="1"/>
</dbReference>
<proteinExistence type="predicted"/>
<keyword evidence="1" id="KW-0479">Metal-binding</keyword>
<evidence type="ECO:0000256" key="3">
    <source>
        <dbReference type="ARBA" id="ARBA00022833"/>
    </source>
</evidence>
<name>A0AAV8WWV5_9CUCU</name>
<dbReference type="AlphaFoldDB" id="A0AAV8WWV5"/>
<dbReference type="PROSITE" id="PS50950">
    <property type="entry name" value="ZF_THAP"/>
    <property type="match status" value="1"/>
</dbReference>
<evidence type="ECO:0000256" key="4">
    <source>
        <dbReference type="ARBA" id="ARBA00023125"/>
    </source>
</evidence>
<sequence>MGGCRCSYKNCKNTTKTTENVHFFHYPVKHKERCKIWIEYANKPQFCDLEEDQLRNKVICEYHFEDRWFPNSQKKRLLQGAVPTLDADCGDDPKTLEAPLYLSSQLQDVQVLPANADGTIFVLDTDTMFSRSQKVESYIYKNGVIVPAKQAKQTLTASKPSTSTSNNTVYCSYRDDVYEPTPNSSRVYIEEQTNDMEDKPEYKVIIKKETPEYSETITSKSVSQQNAAERIEQEVEEEHCEIPEQEQIYEMLNSNSAQRRPVPRPVNIKNIVSKSVIEKSVGRNYLRKIKQHSRDIASIKRMLKQKALAENKPDLNTILNSLQEHLPPTFFTILNLNLNNKCDLTDDDVDFFTTIHKTSPEVYQLFIDKYKWNLPCVDIVETPME</sequence>
<keyword evidence="2 5" id="KW-0863">Zinc-finger</keyword>
<evidence type="ECO:0000256" key="5">
    <source>
        <dbReference type="PROSITE-ProRule" id="PRU00309"/>
    </source>
</evidence>
<dbReference type="PANTHER" id="PTHR46600:SF11">
    <property type="entry name" value="THAP DOMAIN-CONTAINING PROTEIN 10"/>
    <property type="match status" value="1"/>
</dbReference>